<reference evidence="1 2" key="1">
    <citation type="submission" date="2014-09" db="EMBL/GenBank/DDBJ databases">
        <authorList>
            <person name="Ellenberger Sabrina"/>
        </authorList>
    </citation>
    <scope>NUCLEOTIDE SEQUENCE [LARGE SCALE GENOMIC DNA]</scope>
    <source>
        <strain evidence="1 2">CBS 412.66</strain>
    </source>
</reference>
<evidence type="ECO:0000313" key="2">
    <source>
        <dbReference type="Proteomes" id="UP000054107"/>
    </source>
</evidence>
<accession>A0A0B7MPQ0</accession>
<keyword evidence="2" id="KW-1185">Reference proteome</keyword>
<dbReference type="OrthoDB" id="2324583at2759"/>
<dbReference type="EMBL" id="LN719426">
    <property type="protein sequence ID" value="CEP07861.1"/>
    <property type="molecule type" value="Genomic_DNA"/>
</dbReference>
<evidence type="ECO:0008006" key="3">
    <source>
        <dbReference type="Google" id="ProtNLM"/>
    </source>
</evidence>
<gene>
    <name evidence="1" type="primary">PARPA_01170.1 scaffold 1359</name>
</gene>
<evidence type="ECO:0000313" key="1">
    <source>
        <dbReference type="EMBL" id="CEP07861.1"/>
    </source>
</evidence>
<sequence length="111" mass="13023">MSNINTLPPIKVLVQDKPSTPSKYIIHRQQIKKKPHIQNAQWLFFKDYRWIPLDSVNHGKLEDAILSKGIFVDIRDSHFPQVPKVRVFPELDYLSYLGIRYKISKVLLPDV</sequence>
<dbReference type="AlphaFoldDB" id="A0A0B7MPQ0"/>
<name>A0A0B7MPQ0_9FUNG</name>
<proteinExistence type="predicted"/>
<protein>
    <recommendedName>
        <fullName evidence="3">WWE domain-containing protein</fullName>
    </recommendedName>
</protein>
<dbReference type="Proteomes" id="UP000054107">
    <property type="component" value="Unassembled WGS sequence"/>
</dbReference>
<organism evidence="1 2">
    <name type="scientific">Parasitella parasitica</name>
    <dbReference type="NCBI Taxonomy" id="35722"/>
    <lineage>
        <taxon>Eukaryota</taxon>
        <taxon>Fungi</taxon>
        <taxon>Fungi incertae sedis</taxon>
        <taxon>Mucoromycota</taxon>
        <taxon>Mucoromycotina</taxon>
        <taxon>Mucoromycetes</taxon>
        <taxon>Mucorales</taxon>
        <taxon>Mucorineae</taxon>
        <taxon>Mucoraceae</taxon>
        <taxon>Parasitella</taxon>
    </lineage>
</organism>